<evidence type="ECO:0000313" key="7">
    <source>
        <dbReference type="Proteomes" id="UP000629468"/>
    </source>
</evidence>
<dbReference type="SMART" id="SM00220">
    <property type="entry name" value="S_TKc"/>
    <property type="match status" value="1"/>
</dbReference>
<reference evidence="6 7" key="1">
    <citation type="journal article" name="Sci. Rep.">
        <title>Telomere-to-telomere assembled and centromere annotated genomes of the two main subspecies of the button mushroom Agaricus bisporus reveal especially polymorphic chromosome ends.</title>
        <authorList>
            <person name="Sonnenberg A.S.M."/>
            <person name="Sedaghat-Telgerd N."/>
            <person name="Lavrijssen B."/>
            <person name="Ohm R.A."/>
            <person name="Hendrickx P.M."/>
            <person name="Scholtmeijer K."/>
            <person name="Baars J.J.P."/>
            <person name="van Peer A."/>
        </authorList>
    </citation>
    <scope>NUCLEOTIDE SEQUENCE [LARGE SCALE GENOMIC DNA]</scope>
    <source>
        <strain evidence="6 7">H119_p4</strain>
    </source>
</reference>
<gene>
    <name evidence="6" type="ORF">Agabi119p4_2499</name>
</gene>
<proteinExistence type="predicted"/>
<keyword evidence="2 3" id="KW-0067">ATP-binding</keyword>
<evidence type="ECO:0000256" key="2">
    <source>
        <dbReference type="ARBA" id="ARBA00022840"/>
    </source>
</evidence>
<evidence type="ECO:0000256" key="1">
    <source>
        <dbReference type="ARBA" id="ARBA00022741"/>
    </source>
</evidence>
<dbReference type="InterPro" id="IPR000719">
    <property type="entry name" value="Prot_kinase_dom"/>
</dbReference>
<dbReference type="GO" id="GO:0005829">
    <property type="term" value="C:cytosol"/>
    <property type="evidence" value="ECO:0007669"/>
    <property type="project" value="TreeGrafter"/>
</dbReference>
<evidence type="ECO:0000256" key="4">
    <source>
        <dbReference type="SAM" id="MobiDB-lite"/>
    </source>
</evidence>
<feature type="domain" description="Protein kinase" evidence="5">
    <location>
        <begin position="202"/>
        <end position="536"/>
    </location>
</feature>
<dbReference type="GO" id="GO:0005634">
    <property type="term" value="C:nucleus"/>
    <property type="evidence" value="ECO:0007669"/>
    <property type="project" value="TreeGrafter"/>
</dbReference>
<dbReference type="InterPro" id="IPR011009">
    <property type="entry name" value="Kinase-like_dom_sf"/>
</dbReference>
<dbReference type="PROSITE" id="PS00108">
    <property type="entry name" value="PROTEIN_KINASE_ST"/>
    <property type="match status" value="1"/>
</dbReference>
<dbReference type="PANTHER" id="PTHR24346:SF72">
    <property type="entry name" value="CAMK PROTEIN KINASE"/>
    <property type="match status" value="1"/>
</dbReference>
<keyword evidence="1 3" id="KW-0547">Nucleotide-binding</keyword>
<comment type="caution">
    <text evidence="6">The sequence shown here is derived from an EMBL/GenBank/DDBJ whole genome shotgun (WGS) entry which is preliminary data.</text>
</comment>
<dbReference type="GO" id="GO:0005524">
    <property type="term" value="F:ATP binding"/>
    <property type="evidence" value="ECO:0007669"/>
    <property type="project" value="UniProtKB-UniRule"/>
</dbReference>
<evidence type="ECO:0000313" key="6">
    <source>
        <dbReference type="EMBL" id="KAF7783123.1"/>
    </source>
</evidence>
<dbReference type="Pfam" id="PF00069">
    <property type="entry name" value="Pkinase"/>
    <property type="match status" value="2"/>
</dbReference>
<dbReference type="Gene3D" id="3.30.200.20">
    <property type="entry name" value="Phosphorylase Kinase, domain 1"/>
    <property type="match status" value="1"/>
</dbReference>
<name>A0A8H7KKB8_AGABI</name>
<dbReference type="Proteomes" id="UP000629468">
    <property type="component" value="Unassembled WGS sequence"/>
</dbReference>
<feature type="compositionally biased region" description="Polar residues" evidence="4">
    <location>
        <begin position="290"/>
        <end position="313"/>
    </location>
</feature>
<dbReference type="FunFam" id="3.30.200.20:FF:000314">
    <property type="entry name" value="Serine/threonine protein kinase"/>
    <property type="match status" value="1"/>
</dbReference>
<dbReference type="InterPro" id="IPR017441">
    <property type="entry name" value="Protein_kinase_ATP_BS"/>
</dbReference>
<evidence type="ECO:0000256" key="3">
    <source>
        <dbReference type="PROSITE-ProRule" id="PRU10141"/>
    </source>
</evidence>
<dbReference type="Gene3D" id="1.10.510.10">
    <property type="entry name" value="Transferase(Phosphotransferase) domain 1"/>
    <property type="match status" value="1"/>
</dbReference>
<dbReference type="InterPro" id="IPR008271">
    <property type="entry name" value="Ser/Thr_kinase_AS"/>
</dbReference>
<protein>
    <recommendedName>
        <fullName evidence="5">Protein kinase domain-containing protein</fullName>
    </recommendedName>
</protein>
<dbReference type="AlphaFoldDB" id="A0A8H7KKB8"/>
<dbReference type="PROSITE" id="PS00107">
    <property type="entry name" value="PROTEIN_KINASE_ATP"/>
    <property type="match status" value="1"/>
</dbReference>
<dbReference type="PROSITE" id="PS50011">
    <property type="entry name" value="PROTEIN_KINASE_DOM"/>
    <property type="match status" value="1"/>
</dbReference>
<organism evidence="6 7">
    <name type="scientific">Agaricus bisporus var. burnettii</name>
    <dbReference type="NCBI Taxonomy" id="192524"/>
    <lineage>
        <taxon>Eukaryota</taxon>
        <taxon>Fungi</taxon>
        <taxon>Dikarya</taxon>
        <taxon>Basidiomycota</taxon>
        <taxon>Agaricomycotina</taxon>
        <taxon>Agaricomycetes</taxon>
        <taxon>Agaricomycetidae</taxon>
        <taxon>Agaricales</taxon>
        <taxon>Agaricineae</taxon>
        <taxon>Agaricaceae</taxon>
        <taxon>Agaricus</taxon>
    </lineage>
</organism>
<dbReference type="PANTHER" id="PTHR24346">
    <property type="entry name" value="MAP/MICROTUBULE AFFINITY-REGULATING KINASE"/>
    <property type="match status" value="1"/>
</dbReference>
<accession>A0A8H7KKB8</accession>
<dbReference type="EMBL" id="JABXXO010000003">
    <property type="protein sequence ID" value="KAF7783123.1"/>
    <property type="molecule type" value="Genomic_DNA"/>
</dbReference>
<sequence length="541" mass="60418">MIGEGNGIDDLICWFHYIWLSETSISAILRRPIARALSEPPPRTCWLGYIPLPLLVPPARPASFLSSTMLSSWFPPSDILYSSHQLDLGCISHPLHDLPPSPSDSMSEISELFKSTSLDSFPAEPSASSSNDSLLLDSFSISPNLIFLSHLSQDRPFSREAFPSLPSRPGPPSGYTYNREADRHSLRFPSGHRLHRRFVESYQLEDELGSGGYGFVMTARHRSSGREVAVKFIIKSKVPDHAWMEDELLGPLPVEVVLLQRLSHPNIIKSLDLFEDGLYFYLVQELHGSPWSSSEDSTNSMASTPCLSPSASERSLDSVEPTTPPPTGLSSLDNPRIKGVDDSQSFEGRPYHYSKPKVTRRASYDLFECIEQSEDRRLSESQSRYVFGQIVDAVDYLNELGIAHRDIKDENLVIDRNLTVKLIDFGSACAVDPEKPRPHYEKFFGTAAYASSEILLKKKYLAAPAEVWTLGVLLSYLLTGASPFQSAREAARGKVILYVPHGTTLSKNAVDLIRRCLNPNPESRITIQQIREHPWLLPPVV</sequence>
<dbReference type="GO" id="GO:0045719">
    <property type="term" value="P:negative regulation of glycogen biosynthetic process"/>
    <property type="evidence" value="ECO:0007669"/>
    <property type="project" value="TreeGrafter"/>
</dbReference>
<evidence type="ECO:0000259" key="5">
    <source>
        <dbReference type="PROSITE" id="PS50011"/>
    </source>
</evidence>
<feature type="region of interest" description="Disordered" evidence="4">
    <location>
        <begin position="290"/>
        <end position="352"/>
    </location>
</feature>
<dbReference type="GO" id="GO:0004674">
    <property type="term" value="F:protein serine/threonine kinase activity"/>
    <property type="evidence" value="ECO:0007669"/>
    <property type="project" value="TreeGrafter"/>
</dbReference>
<feature type="binding site" evidence="3">
    <location>
        <position position="235"/>
    </location>
    <ligand>
        <name>ATP</name>
        <dbReference type="ChEBI" id="CHEBI:30616"/>
    </ligand>
</feature>
<dbReference type="GO" id="GO:0035556">
    <property type="term" value="P:intracellular signal transduction"/>
    <property type="evidence" value="ECO:0007669"/>
    <property type="project" value="TreeGrafter"/>
</dbReference>
<dbReference type="SUPFAM" id="SSF56112">
    <property type="entry name" value="Protein kinase-like (PK-like)"/>
    <property type="match status" value="1"/>
</dbReference>